<dbReference type="Gene3D" id="3.30.200.20">
    <property type="entry name" value="Phosphorylase Kinase, domain 1"/>
    <property type="match status" value="1"/>
</dbReference>
<dbReference type="CDD" id="cd05154">
    <property type="entry name" value="ACAD10_11_N-like"/>
    <property type="match status" value="1"/>
</dbReference>
<dbReference type="InterPro" id="IPR011009">
    <property type="entry name" value="Kinase-like_dom_sf"/>
</dbReference>
<dbReference type="Pfam" id="PF01636">
    <property type="entry name" value="APH"/>
    <property type="match status" value="1"/>
</dbReference>
<evidence type="ECO:0000259" key="1">
    <source>
        <dbReference type="Pfam" id="PF01636"/>
    </source>
</evidence>
<name>A0A6A6UT37_9PEZI</name>
<dbReference type="GO" id="GO:0004672">
    <property type="term" value="F:protein kinase activity"/>
    <property type="evidence" value="ECO:0007669"/>
    <property type="project" value="InterPro"/>
</dbReference>
<dbReference type="InterPro" id="IPR052898">
    <property type="entry name" value="ACAD10-like"/>
</dbReference>
<feature type="domain" description="Aminoglycoside phosphotransferase" evidence="1">
    <location>
        <begin position="31"/>
        <end position="262"/>
    </location>
</feature>
<dbReference type="OrthoDB" id="191037at2759"/>
<dbReference type="InterPro" id="IPR041726">
    <property type="entry name" value="ACAD10_11_N"/>
</dbReference>
<evidence type="ECO:0000313" key="2">
    <source>
        <dbReference type="EMBL" id="KAF2675292.1"/>
    </source>
</evidence>
<dbReference type="PROSITE" id="PS00108">
    <property type="entry name" value="PROTEIN_KINASE_ST"/>
    <property type="match status" value="1"/>
</dbReference>
<dbReference type="SUPFAM" id="SSF56112">
    <property type="entry name" value="Protein kinase-like (PK-like)"/>
    <property type="match status" value="1"/>
</dbReference>
<dbReference type="PANTHER" id="PTHR47829">
    <property type="entry name" value="HYDROLASE, PUTATIVE (AFU_ORTHOLOGUE AFUA_1G12880)-RELATED"/>
    <property type="match status" value="1"/>
</dbReference>
<accession>A0A6A6UT37</accession>
<keyword evidence="3" id="KW-1185">Reference proteome</keyword>
<dbReference type="PANTHER" id="PTHR47829:SF1">
    <property type="entry name" value="HAD FAMILY PHOSPHATASE"/>
    <property type="match status" value="1"/>
</dbReference>
<dbReference type="Gene3D" id="3.90.1200.10">
    <property type="match status" value="1"/>
</dbReference>
<dbReference type="AlphaFoldDB" id="A0A6A6UT37"/>
<protein>
    <submittedName>
        <fullName evidence="2">Acyl-CoA dehydrogenase family member 11</fullName>
    </submittedName>
</protein>
<gene>
    <name evidence="2" type="ORF">BT63DRAFT_382063</name>
</gene>
<evidence type="ECO:0000313" key="3">
    <source>
        <dbReference type="Proteomes" id="UP000799302"/>
    </source>
</evidence>
<dbReference type="Proteomes" id="UP000799302">
    <property type="component" value="Unassembled WGS sequence"/>
</dbReference>
<dbReference type="InterPro" id="IPR008271">
    <property type="entry name" value="Ser/Thr_kinase_AS"/>
</dbReference>
<dbReference type="EMBL" id="MU004230">
    <property type="protein sequence ID" value="KAF2675292.1"/>
    <property type="molecule type" value="Genomic_DNA"/>
</dbReference>
<reference evidence="2" key="1">
    <citation type="journal article" date="2020" name="Stud. Mycol.">
        <title>101 Dothideomycetes genomes: a test case for predicting lifestyles and emergence of pathogens.</title>
        <authorList>
            <person name="Haridas S."/>
            <person name="Albert R."/>
            <person name="Binder M."/>
            <person name="Bloem J."/>
            <person name="Labutti K."/>
            <person name="Salamov A."/>
            <person name="Andreopoulos B."/>
            <person name="Baker S."/>
            <person name="Barry K."/>
            <person name="Bills G."/>
            <person name="Bluhm B."/>
            <person name="Cannon C."/>
            <person name="Castanera R."/>
            <person name="Culley D."/>
            <person name="Daum C."/>
            <person name="Ezra D."/>
            <person name="Gonzalez J."/>
            <person name="Henrissat B."/>
            <person name="Kuo A."/>
            <person name="Liang C."/>
            <person name="Lipzen A."/>
            <person name="Lutzoni F."/>
            <person name="Magnuson J."/>
            <person name="Mondo S."/>
            <person name="Nolan M."/>
            <person name="Ohm R."/>
            <person name="Pangilinan J."/>
            <person name="Park H.-J."/>
            <person name="Ramirez L."/>
            <person name="Alfaro M."/>
            <person name="Sun H."/>
            <person name="Tritt A."/>
            <person name="Yoshinaga Y."/>
            <person name="Zwiers L.-H."/>
            <person name="Turgeon B."/>
            <person name="Goodwin S."/>
            <person name="Spatafora J."/>
            <person name="Crous P."/>
            <person name="Grigoriev I."/>
        </authorList>
    </citation>
    <scope>NUCLEOTIDE SEQUENCE</scope>
    <source>
        <strain evidence="2">CBS 115976</strain>
    </source>
</reference>
<dbReference type="InterPro" id="IPR002575">
    <property type="entry name" value="Aminoglycoside_PTrfase"/>
</dbReference>
<proteinExistence type="predicted"/>
<organism evidence="2 3">
    <name type="scientific">Microthyrium microscopicum</name>
    <dbReference type="NCBI Taxonomy" id="703497"/>
    <lineage>
        <taxon>Eukaryota</taxon>
        <taxon>Fungi</taxon>
        <taxon>Dikarya</taxon>
        <taxon>Ascomycota</taxon>
        <taxon>Pezizomycotina</taxon>
        <taxon>Dothideomycetes</taxon>
        <taxon>Dothideomycetes incertae sedis</taxon>
        <taxon>Microthyriales</taxon>
        <taxon>Microthyriaceae</taxon>
        <taxon>Microthyrium</taxon>
    </lineage>
</organism>
<sequence>MAGAIRQPIDIEALSQYITKTVPQIKTPLQVKQFGYGQSNPTYQLTDATGKRYVMRKKPPGQLLSKTAHQVEREYRIIHALENTNVPVPKAYCLCEDSSVVGTPFYIMEFLDGRIFEDAHFPGVSPAERTELWKSAVQTLAKFHTVSPASVGLTDFGRANGFYNRQLKTFNAIQDAQSKARDKDTDVPVGKILHFDDMVAFFGNPKTQPEDRSTFVHGDYKIDNVVFHKTEPRVIGILDWEMATIGHPLADLSNLLTPYTTAQLGFGEDNSRVNTNFRPGALEGLPTKEQAIAWYREVAGWDPAPVIGWGDAFALYRGTIIIQGIAARYAMRVASSAKALDYAKQLNPYAEAAWSLIERLKGNKANL</sequence>